<accession>A0A182XTR3</accession>
<evidence type="ECO:0000313" key="1">
    <source>
        <dbReference type="EnsemblMetazoa" id="AQUA015197-PA"/>
    </source>
</evidence>
<dbReference type="AlphaFoldDB" id="A0A182XTR3"/>
<protein>
    <submittedName>
        <fullName evidence="1">Uncharacterized protein</fullName>
    </submittedName>
</protein>
<name>A0A182XTR3_ANOQN</name>
<reference evidence="1" key="1">
    <citation type="submission" date="2020-05" db="UniProtKB">
        <authorList>
            <consortium name="EnsemblMetazoa"/>
        </authorList>
    </citation>
    <scope>IDENTIFICATION</scope>
    <source>
        <strain evidence="1">SANGQUA</strain>
    </source>
</reference>
<evidence type="ECO:0000313" key="2">
    <source>
        <dbReference type="Proteomes" id="UP000076407"/>
    </source>
</evidence>
<dbReference type="Proteomes" id="UP000076407">
    <property type="component" value="Unassembled WGS sequence"/>
</dbReference>
<keyword evidence="2" id="KW-1185">Reference proteome</keyword>
<sequence length="42" mass="4504">MYVARNENQIVLLLREGSLIPHAFYCHDGGGGGGFVIISTVV</sequence>
<proteinExistence type="predicted"/>
<organism evidence="1 2">
    <name type="scientific">Anopheles quadriannulatus</name>
    <name type="common">Mosquito</name>
    <dbReference type="NCBI Taxonomy" id="34691"/>
    <lineage>
        <taxon>Eukaryota</taxon>
        <taxon>Metazoa</taxon>
        <taxon>Ecdysozoa</taxon>
        <taxon>Arthropoda</taxon>
        <taxon>Hexapoda</taxon>
        <taxon>Insecta</taxon>
        <taxon>Pterygota</taxon>
        <taxon>Neoptera</taxon>
        <taxon>Endopterygota</taxon>
        <taxon>Diptera</taxon>
        <taxon>Nematocera</taxon>
        <taxon>Culicoidea</taxon>
        <taxon>Culicidae</taxon>
        <taxon>Anophelinae</taxon>
        <taxon>Anopheles</taxon>
    </lineage>
</organism>
<dbReference type="EnsemblMetazoa" id="AQUA015197-RA">
    <property type="protein sequence ID" value="AQUA015197-PA"/>
    <property type="gene ID" value="AQUA015197"/>
</dbReference>
<dbReference type="VEuPathDB" id="VectorBase:AQUA015197"/>